<dbReference type="InterPro" id="IPR000644">
    <property type="entry name" value="CBS_dom"/>
</dbReference>
<evidence type="ECO:0000256" key="9">
    <source>
        <dbReference type="RuleBase" id="RU362011"/>
    </source>
</evidence>
<keyword evidence="5 9" id="KW-0460">Magnesium</keyword>
<gene>
    <name evidence="11" type="ORF">SAMN05446037_1003293</name>
</gene>
<dbReference type="GO" id="GO:0015095">
    <property type="term" value="F:magnesium ion transmembrane transporter activity"/>
    <property type="evidence" value="ECO:0007669"/>
    <property type="project" value="UniProtKB-UniRule"/>
</dbReference>
<dbReference type="InterPro" id="IPR006669">
    <property type="entry name" value="MgtE_transporter"/>
</dbReference>
<keyword evidence="7 9" id="KW-0472">Membrane</keyword>
<name>A0A239BIZ0_9FIRM</name>
<dbReference type="Pfam" id="PF03448">
    <property type="entry name" value="MgtE_N"/>
    <property type="match status" value="1"/>
</dbReference>
<dbReference type="OrthoDB" id="9790355at2"/>
<feature type="transmembrane region" description="Helical" evidence="9">
    <location>
        <begin position="355"/>
        <end position="373"/>
    </location>
</feature>
<comment type="subunit">
    <text evidence="9">Homodimer.</text>
</comment>
<dbReference type="InterPro" id="IPR046342">
    <property type="entry name" value="CBS_dom_sf"/>
</dbReference>
<evidence type="ECO:0000313" key="12">
    <source>
        <dbReference type="Proteomes" id="UP000198304"/>
    </source>
</evidence>
<dbReference type="SUPFAM" id="SSF54631">
    <property type="entry name" value="CBS-domain pair"/>
    <property type="match status" value="1"/>
</dbReference>
<dbReference type="PROSITE" id="PS51371">
    <property type="entry name" value="CBS"/>
    <property type="match status" value="1"/>
</dbReference>
<feature type="transmembrane region" description="Helical" evidence="9">
    <location>
        <begin position="379"/>
        <end position="403"/>
    </location>
</feature>
<evidence type="ECO:0000256" key="4">
    <source>
        <dbReference type="ARBA" id="ARBA00022692"/>
    </source>
</evidence>
<dbReference type="InterPro" id="IPR038076">
    <property type="entry name" value="MgtE_N_sf"/>
</dbReference>
<dbReference type="SUPFAM" id="SSF158791">
    <property type="entry name" value="MgtE N-terminal domain-like"/>
    <property type="match status" value="1"/>
</dbReference>
<reference evidence="11 12" key="1">
    <citation type="submission" date="2017-06" db="EMBL/GenBank/DDBJ databases">
        <authorList>
            <person name="Kim H.J."/>
            <person name="Triplett B.A."/>
        </authorList>
    </citation>
    <scope>NUCLEOTIDE SEQUENCE [LARGE SCALE GENOMIC DNA]</scope>
    <source>
        <strain evidence="11 12">SCA</strain>
    </source>
</reference>
<dbReference type="AlphaFoldDB" id="A0A239BIZ0"/>
<dbReference type="PANTHER" id="PTHR43773:SF1">
    <property type="entry name" value="MAGNESIUM TRANSPORTER MGTE"/>
    <property type="match status" value="1"/>
</dbReference>
<proteinExistence type="inferred from homology"/>
<evidence type="ECO:0000256" key="1">
    <source>
        <dbReference type="ARBA" id="ARBA00004141"/>
    </source>
</evidence>
<dbReference type="InterPro" id="IPR036739">
    <property type="entry name" value="SLC41_membr_dom_sf"/>
</dbReference>
<dbReference type="Pfam" id="PF00571">
    <property type="entry name" value="CBS"/>
    <property type="match status" value="2"/>
</dbReference>
<evidence type="ECO:0000256" key="6">
    <source>
        <dbReference type="ARBA" id="ARBA00022989"/>
    </source>
</evidence>
<dbReference type="InterPro" id="IPR006668">
    <property type="entry name" value="Mg_transptr_MgtE_intracell_dom"/>
</dbReference>
<dbReference type="NCBIfam" id="TIGR00400">
    <property type="entry name" value="mgtE"/>
    <property type="match status" value="1"/>
</dbReference>
<dbReference type="SMART" id="SM00924">
    <property type="entry name" value="MgtE_N"/>
    <property type="match status" value="1"/>
</dbReference>
<dbReference type="SMART" id="SM00116">
    <property type="entry name" value="CBS"/>
    <property type="match status" value="1"/>
</dbReference>
<protein>
    <recommendedName>
        <fullName evidence="9">Magnesium transporter MgtE</fullName>
    </recommendedName>
</protein>
<organism evidence="11 12">
    <name type="scientific">Anaerovirgula multivorans</name>
    <dbReference type="NCBI Taxonomy" id="312168"/>
    <lineage>
        <taxon>Bacteria</taxon>
        <taxon>Bacillati</taxon>
        <taxon>Bacillota</taxon>
        <taxon>Clostridia</taxon>
        <taxon>Peptostreptococcales</taxon>
        <taxon>Natronincolaceae</taxon>
        <taxon>Anaerovirgula</taxon>
    </lineage>
</organism>
<comment type="similarity">
    <text evidence="2 9">Belongs to the SLC41A transporter family.</text>
</comment>
<keyword evidence="9" id="KW-1003">Cell membrane</keyword>
<dbReference type="Gene3D" id="3.10.580.10">
    <property type="entry name" value="CBS-domain"/>
    <property type="match status" value="1"/>
</dbReference>
<feature type="domain" description="CBS" evidence="10">
    <location>
        <begin position="195"/>
        <end position="251"/>
    </location>
</feature>
<dbReference type="PANTHER" id="PTHR43773">
    <property type="entry name" value="MAGNESIUM TRANSPORTER MGTE"/>
    <property type="match status" value="1"/>
</dbReference>
<evidence type="ECO:0000313" key="11">
    <source>
        <dbReference type="EMBL" id="SNS07572.1"/>
    </source>
</evidence>
<dbReference type="Gene3D" id="1.25.60.10">
    <property type="entry name" value="MgtE N-terminal domain-like"/>
    <property type="match status" value="1"/>
</dbReference>
<evidence type="ECO:0000256" key="7">
    <source>
        <dbReference type="ARBA" id="ARBA00023136"/>
    </source>
</evidence>
<evidence type="ECO:0000256" key="5">
    <source>
        <dbReference type="ARBA" id="ARBA00022842"/>
    </source>
</evidence>
<dbReference type="CDD" id="cd04606">
    <property type="entry name" value="CBS_pair_Mg_transporter"/>
    <property type="match status" value="1"/>
</dbReference>
<comment type="function">
    <text evidence="9">Acts as a magnesium transporter.</text>
</comment>
<keyword evidence="12" id="KW-1185">Reference proteome</keyword>
<keyword evidence="6 9" id="KW-1133">Transmembrane helix</keyword>
<keyword evidence="4 9" id="KW-0812">Transmembrane</keyword>
<comment type="subcellular location">
    <subcellularLocation>
        <location evidence="9">Cell membrane</location>
        <topology evidence="9">Multi-pass membrane protein</topology>
    </subcellularLocation>
    <subcellularLocation>
        <location evidence="1">Membrane</location>
        <topology evidence="1">Multi-pass membrane protein</topology>
    </subcellularLocation>
</comment>
<evidence type="ECO:0000256" key="8">
    <source>
        <dbReference type="PROSITE-ProRule" id="PRU00703"/>
    </source>
</evidence>
<dbReference type="Proteomes" id="UP000198304">
    <property type="component" value="Unassembled WGS sequence"/>
</dbReference>
<evidence type="ECO:0000256" key="2">
    <source>
        <dbReference type="ARBA" id="ARBA00009749"/>
    </source>
</evidence>
<evidence type="ECO:0000259" key="10">
    <source>
        <dbReference type="PROSITE" id="PS51371"/>
    </source>
</evidence>
<dbReference type="GO" id="GO:0005886">
    <property type="term" value="C:plasma membrane"/>
    <property type="evidence" value="ECO:0007669"/>
    <property type="project" value="UniProtKB-SubCell"/>
</dbReference>
<dbReference type="Gene3D" id="1.10.357.20">
    <property type="entry name" value="SLC41 divalent cation transporters, integral membrane domain"/>
    <property type="match status" value="1"/>
</dbReference>
<keyword evidence="9" id="KW-0479">Metal-binding</keyword>
<dbReference type="GO" id="GO:0046872">
    <property type="term" value="F:metal ion binding"/>
    <property type="evidence" value="ECO:0007669"/>
    <property type="project" value="UniProtKB-KW"/>
</dbReference>
<dbReference type="SUPFAM" id="SSF161093">
    <property type="entry name" value="MgtE membrane domain-like"/>
    <property type="match status" value="1"/>
</dbReference>
<dbReference type="InterPro" id="IPR006667">
    <property type="entry name" value="SLC41_membr_dom"/>
</dbReference>
<accession>A0A239BIZ0</accession>
<evidence type="ECO:0000256" key="3">
    <source>
        <dbReference type="ARBA" id="ARBA00022448"/>
    </source>
</evidence>
<dbReference type="RefSeq" id="WP_089281762.1">
    <property type="nucleotide sequence ID" value="NZ_FZOJ01000003.1"/>
</dbReference>
<feature type="transmembrane region" description="Helical" evidence="9">
    <location>
        <begin position="415"/>
        <end position="437"/>
    </location>
</feature>
<dbReference type="EMBL" id="FZOJ01000003">
    <property type="protein sequence ID" value="SNS07572.1"/>
    <property type="molecule type" value="Genomic_DNA"/>
</dbReference>
<comment type="caution">
    <text evidence="9">Lacks conserved residue(s) required for the propagation of feature annotation.</text>
</comment>
<keyword evidence="3 9" id="KW-0813">Transport</keyword>
<dbReference type="Pfam" id="PF01769">
    <property type="entry name" value="MgtE"/>
    <property type="match status" value="1"/>
</dbReference>
<keyword evidence="8" id="KW-0129">CBS domain</keyword>
<sequence length="444" mass="50108">MYERILELIEEKKFVLLKEELKEMRAADVAEAFDELDKKNSIILFRFLAKDAAADIFSHLSTQQRKDIVSAMHETQLNEIMEELYFDDMIDFLEEMPANFIKRILASASEEERKLINQFLKYPENSAGSLMTIEYVDLKKEMTVKQALEHIKKTGVDKETIYTCYVLNDKRKLEGLVSLRKLVLFDDDLFISEVMTEDFIATKTLDDQEEIASIFKKYDLLTLPVVDKEDRLVGIITIDDIIDVIDQETTEDFQRMAAMEPSEEEYLRSGIFSLARRRIPWLLLLMVSATFTEGIIGRFEDVLQAVAILAASIPMLMDTAGNAGSQSSTLIIRGIALGEIELEDYLKVFKRELRVSMVVGVVLGSVNFLRMLIFSSAPLNIAITVSVTLVMTVMMAKIIGGTLPIAAKKMKLDPAIMAGPMITTIVDALALIVYFTIATSMLGL</sequence>